<dbReference type="PANTHER" id="PTHR10774:SF190">
    <property type="entry name" value="C2 CALCIUM_LIPID-BINDING ENDONUCLEASE_EXONUCLEASE_PHOSPHATASE-RELATED"/>
    <property type="match status" value="1"/>
</dbReference>
<dbReference type="InterPro" id="IPR035892">
    <property type="entry name" value="C2_domain_sf"/>
</dbReference>
<evidence type="ECO:0000259" key="1">
    <source>
        <dbReference type="PROSITE" id="PS50004"/>
    </source>
</evidence>
<dbReference type="CDD" id="cd00030">
    <property type="entry name" value="C2"/>
    <property type="match status" value="1"/>
</dbReference>
<name>A0A077WLT1_9FUNG</name>
<accession>A0A077WLT1</accession>
<feature type="domain" description="C2" evidence="1">
    <location>
        <begin position="1"/>
        <end position="108"/>
    </location>
</feature>
<dbReference type="Gene3D" id="2.60.40.150">
    <property type="entry name" value="C2 domain"/>
    <property type="match status" value="1"/>
</dbReference>
<organism evidence="2">
    <name type="scientific">Lichtheimia ramosa</name>
    <dbReference type="NCBI Taxonomy" id="688394"/>
    <lineage>
        <taxon>Eukaryota</taxon>
        <taxon>Fungi</taxon>
        <taxon>Fungi incertae sedis</taxon>
        <taxon>Mucoromycota</taxon>
        <taxon>Mucoromycotina</taxon>
        <taxon>Mucoromycetes</taxon>
        <taxon>Mucorales</taxon>
        <taxon>Lichtheimiaceae</taxon>
        <taxon>Lichtheimia</taxon>
    </lineage>
</organism>
<dbReference type="PANTHER" id="PTHR10774">
    <property type="entry name" value="EXTENDED SYNAPTOTAGMIN-RELATED"/>
    <property type="match status" value="1"/>
</dbReference>
<dbReference type="GO" id="GO:0008289">
    <property type="term" value="F:lipid binding"/>
    <property type="evidence" value="ECO:0007669"/>
    <property type="project" value="InterPro"/>
</dbReference>
<proteinExistence type="predicted"/>
<dbReference type="PROSITE" id="PS50004">
    <property type="entry name" value="C2"/>
    <property type="match status" value="1"/>
</dbReference>
<dbReference type="AlphaFoldDB" id="A0A077WLT1"/>
<sequence length="188" mass="20887">MLSEGTLKVTVHSARHLADVERGGRRRNDPYVKLSLSHENEESYQRTTVKEDAGPQASWDETFEFSYGGEPNLFVEIFDKEAGVDELIGFTAIPLSQAPVNGIFNLYTIKEEPAGGIHLSINTEESDDPREAESFIQDEHKRRMESHHHKEVAEDAVKGVAAAAAVGGLGFFGKKLFDEWKAKKEAEA</sequence>
<dbReference type="EMBL" id="LK023324">
    <property type="protein sequence ID" value="CDS07482.1"/>
    <property type="molecule type" value="Genomic_DNA"/>
</dbReference>
<dbReference type="InterPro" id="IPR045050">
    <property type="entry name" value="Synaptotagmin_plant"/>
</dbReference>
<gene>
    <name evidence="2" type="ORF">LRAMOSA01431</name>
</gene>
<evidence type="ECO:0000313" key="2">
    <source>
        <dbReference type="EMBL" id="CDS07482.1"/>
    </source>
</evidence>
<dbReference type="GO" id="GO:0005783">
    <property type="term" value="C:endoplasmic reticulum"/>
    <property type="evidence" value="ECO:0007669"/>
    <property type="project" value="TreeGrafter"/>
</dbReference>
<dbReference type="SUPFAM" id="SSF49562">
    <property type="entry name" value="C2 domain (Calcium/lipid-binding domain, CaLB)"/>
    <property type="match status" value="1"/>
</dbReference>
<dbReference type="Pfam" id="PF00168">
    <property type="entry name" value="C2"/>
    <property type="match status" value="1"/>
</dbReference>
<protein>
    <recommendedName>
        <fullName evidence="1">C2 domain-containing protein</fullName>
    </recommendedName>
</protein>
<dbReference type="OrthoDB" id="270970at2759"/>
<dbReference type="SMART" id="SM00239">
    <property type="entry name" value="C2"/>
    <property type="match status" value="1"/>
</dbReference>
<dbReference type="InterPro" id="IPR000008">
    <property type="entry name" value="C2_dom"/>
</dbReference>
<reference evidence="2" key="1">
    <citation type="journal article" date="2014" name="Genome Announc.">
        <title>De novo whole-genome sequence and genome annotation of Lichtheimia ramosa.</title>
        <authorList>
            <person name="Linde J."/>
            <person name="Schwartze V."/>
            <person name="Binder U."/>
            <person name="Lass-Florl C."/>
            <person name="Voigt K."/>
            <person name="Horn F."/>
        </authorList>
    </citation>
    <scope>NUCLEOTIDE SEQUENCE</scope>
    <source>
        <strain evidence="2">JMRC FSU:6197</strain>
    </source>
</reference>